<name>A0A9P8Y9I3_9PEZI</name>
<dbReference type="Pfam" id="PF08615">
    <property type="entry name" value="RNase_H2_suC"/>
    <property type="match status" value="1"/>
</dbReference>
<dbReference type="GO" id="GO:0032299">
    <property type="term" value="C:ribonuclease H2 complex"/>
    <property type="evidence" value="ECO:0007669"/>
    <property type="project" value="InterPro"/>
</dbReference>
<sequence length="164" mass="18014">MSQPILTVEGPVKAADQPKTCVNLLPARIHHDGEVGSIDTYWKPAINKDGTQNVAYLRGRKLYGKTVKLPEGYYGAVASRQEKKKQPGEDDDHAMNLDDGDDESSEEPQVASLRNEGVFDEFVVWGHESVADAGADAYVRSIEEWIGFAEKLHAYPAAVKDPST</sequence>
<dbReference type="RefSeq" id="XP_046015602.1">
    <property type="nucleotide sequence ID" value="XM_046158396.1"/>
</dbReference>
<protein>
    <submittedName>
        <fullName evidence="2">Ribonuclease H2 non-catalytic subunit-domain-containing protein</fullName>
    </submittedName>
</protein>
<dbReference type="AlphaFoldDB" id="A0A9P8Y9I3"/>
<accession>A0A9P8Y9I3</accession>
<keyword evidence="3" id="KW-1185">Reference proteome</keyword>
<feature type="compositionally biased region" description="Basic and acidic residues" evidence="1">
    <location>
        <begin position="80"/>
        <end position="96"/>
    </location>
</feature>
<dbReference type="GeneID" id="70187942"/>
<dbReference type="GO" id="GO:0006401">
    <property type="term" value="P:RNA catabolic process"/>
    <property type="evidence" value="ECO:0007669"/>
    <property type="project" value="InterPro"/>
</dbReference>
<comment type="caution">
    <text evidence="2">The sequence shown here is derived from an EMBL/GenBank/DDBJ whole genome shotgun (WGS) entry which is preliminary data.</text>
</comment>
<evidence type="ECO:0000313" key="2">
    <source>
        <dbReference type="EMBL" id="KAH7035509.1"/>
    </source>
</evidence>
<organism evidence="2 3">
    <name type="scientific">Microdochium trichocladiopsis</name>
    <dbReference type="NCBI Taxonomy" id="1682393"/>
    <lineage>
        <taxon>Eukaryota</taxon>
        <taxon>Fungi</taxon>
        <taxon>Dikarya</taxon>
        <taxon>Ascomycota</taxon>
        <taxon>Pezizomycotina</taxon>
        <taxon>Sordariomycetes</taxon>
        <taxon>Xylariomycetidae</taxon>
        <taxon>Xylariales</taxon>
        <taxon>Microdochiaceae</taxon>
        <taxon>Microdochium</taxon>
    </lineage>
</organism>
<dbReference type="PANTHER" id="PTHR47204:SF1">
    <property type="entry name" value="RIBONUCLEASE H2 SUBUNIT C"/>
    <property type="match status" value="1"/>
</dbReference>
<dbReference type="OrthoDB" id="6222486at2759"/>
<dbReference type="InterPro" id="IPR013924">
    <property type="entry name" value="RNase_H2_suC"/>
</dbReference>
<evidence type="ECO:0000313" key="3">
    <source>
        <dbReference type="Proteomes" id="UP000756346"/>
    </source>
</evidence>
<dbReference type="EMBL" id="JAGTJQ010000003">
    <property type="protein sequence ID" value="KAH7035509.1"/>
    <property type="molecule type" value="Genomic_DNA"/>
</dbReference>
<dbReference type="Proteomes" id="UP000756346">
    <property type="component" value="Unassembled WGS sequence"/>
</dbReference>
<gene>
    <name evidence="2" type="ORF">B0I36DRAFT_360862</name>
</gene>
<proteinExistence type="predicted"/>
<dbReference type="PANTHER" id="PTHR47204">
    <property type="entry name" value="OS02G0168900 PROTEIN"/>
    <property type="match status" value="1"/>
</dbReference>
<evidence type="ECO:0000256" key="1">
    <source>
        <dbReference type="SAM" id="MobiDB-lite"/>
    </source>
</evidence>
<feature type="region of interest" description="Disordered" evidence="1">
    <location>
        <begin position="79"/>
        <end position="111"/>
    </location>
</feature>
<dbReference type="CDD" id="cd09271">
    <property type="entry name" value="RNase_H2-C"/>
    <property type="match status" value="1"/>
</dbReference>
<dbReference type="Gene3D" id="2.40.128.680">
    <property type="match status" value="1"/>
</dbReference>
<reference evidence="2" key="1">
    <citation type="journal article" date="2021" name="Nat. Commun.">
        <title>Genetic determinants of endophytism in the Arabidopsis root mycobiome.</title>
        <authorList>
            <person name="Mesny F."/>
            <person name="Miyauchi S."/>
            <person name="Thiergart T."/>
            <person name="Pickel B."/>
            <person name="Atanasova L."/>
            <person name="Karlsson M."/>
            <person name="Huettel B."/>
            <person name="Barry K.W."/>
            <person name="Haridas S."/>
            <person name="Chen C."/>
            <person name="Bauer D."/>
            <person name="Andreopoulos W."/>
            <person name="Pangilinan J."/>
            <person name="LaButti K."/>
            <person name="Riley R."/>
            <person name="Lipzen A."/>
            <person name="Clum A."/>
            <person name="Drula E."/>
            <person name="Henrissat B."/>
            <person name="Kohler A."/>
            <person name="Grigoriev I.V."/>
            <person name="Martin F.M."/>
            <person name="Hacquard S."/>
        </authorList>
    </citation>
    <scope>NUCLEOTIDE SEQUENCE</scope>
    <source>
        <strain evidence="2">MPI-CAGE-CH-0230</strain>
    </source>
</reference>